<dbReference type="InterPro" id="IPR011611">
    <property type="entry name" value="PfkB_dom"/>
</dbReference>
<dbReference type="PROSITE" id="PS00584">
    <property type="entry name" value="PFKB_KINASES_2"/>
    <property type="match status" value="1"/>
</dbReference>
<dbReference type="RefSeq" id="WP_126149307.1">
    <property type="nucleotide sequence ID" value="NZ_JBHTMH010000004.1"/>
</dbReference>
<name>A0A3S4CAC0_9HYPH</name>
<reference evidence="4 5" key="1">
    <citation type="submission" date="2018-12" db="EMBL/GenBank/DDBJ databases">
        <authorList>
            <person name="Criscuolo A."/>
        </authorList>
    </citation>
    <scope>NUCLEOTIDE SEQUENCE [LARGE SCALE GENOMIC DNA]</scope>
    <source>
        <strain evidence="4">ACIP1116281</strain>
    </source>
</reference>
<keyword evidence="1 4" id="KW-0808">Transferase</keyword>
<gene>
    <name evidence="4" type="primary">ydjH_1</name>
    <name evidence="4" type="ORF">DEVEQU_00831</name>
</gene>
<evidence type="ECO:0000313" key="5">
    <source>
        <dbReference type="Proteomes" id="UP000268844"/>
    </source>
</evidence>
<keyword evidence="5" id="KW-1185">Reference proteome</keyword>
<dbReference type="Proteomes" id="UP000268844">
    <property type="component" value="Unassembled WGS sequence"/>
</dbReference>
<evidence type="ECO:0000256" key="1">
    <source>
        <dbReference type="ARBA" id="ARBA00022679"/>
    </source>
</evidence>
<dbReference type="InterPro" id="IPR002173">
    <property type="entry name" value="Carboh/pur_kinase_PfkB_CS"/>
</dbReference>
<dbReference type="PANTHER" id="PTHR10584">
    <property type="entry name" value="SUGAR KINASE"/>
    <property type="match status" value="1"/>
</dbReference>
<dbReference type="EC" id="2.7.1.-" evidence="4"/>
<evidence type="ECO:0000259" key="3">
    <source>
        <dbReference type="Pfam" id="PF00294"/>
    </source>
</evidence>
<dbReference type="AlphaFoldDB" id="A0A3S4CAC0"/>
<dbReference type="Pfam" id="PF00294">
    <property type="entry name" value="PfkB"/>
    <property type="match status" value="1"/>
</dbReference>
<dbReference type="InterPro" id="IPR029056">
    <property type="entry name" value="Ribokinase-like"/>
</dbReference>
<dbReference type="EMBL" id="UZWD01000013">
    <property type="protein sequence ID" value="VDS03703.1"/>
    <property type="molecule type" value="Genomic_DNA"/>
</dbReference>
<dbReference type="PANTHER" id="PTHR10584:SF167">
    <property type="entry name" value="PFKB DOMAIN PROTEIN"/>
    <property type="match status" value="1"/>
</dbReference>
<evidence type="ECO:0000313" key="4">
    <source>
        <dbReference type="EMBL" id="VDS03703.1"/>
    </source>
</evidence>
<dbReference type="OrthoDB" id="9775849at2"/>
<dbReference type="Gene3D" id="3.40.1190.20">
    <property type="match status" value="1"/>
</dbReference>
<protein>
    <submittedName>
        <fullName evidence="4">Putative sugar kinase YdjH</fullName>
        <ecNumber evidence="4">2.7.1.-</ecNumber>
    </submittedName>
</protein>
<organism evidence="4 5">
    <name type="scientific">Devosia equisanguinis</name>
    <dbReference type="NCBI Taxonomy" id="2490941"/>
    <lineage>
        <taxon>Bacteria</taxon>
        <taxon>Pseudomonadati</taxon>
        <taxon>Pseudomonadota</taxon>
        <taxon>Alphaproteobacteria</taxon>
        <taxon>Hyphomicrobiales</taxon>
        <taxon>Devosiaceae</taxon>
        <taxon>Devosia</taxon>
    </lineage>
</organism>
<evidence type="ECO:0000256" key="2">
    <source>
        <dbReference type="ARBA" id="ARBA00022777"/>
    </source>
</evidence>
<feature type="domain" description="Carbohydrate kinase PfkB" evidence="3">
    <location>
        <begin position="4"/>
        <end position="292"/>
    </location>
</feature>
<accession>A0A3S4CAC0</accession>
<sequence>MSGRIVVVGDVMTDIIVVPEGPIVVGSDRRSSIRSRPGGSGANQAVWLASAGADVSFAARVGSADRAGYETHFRERGVASVLAGDKDMQSGMLVTIIDADGERSFLTDRGANLNLGIDDLPDSLLEGAAMVLVSGYSFFAPGPRKAVRNLLERARARGLAVAIDPASVGFLHEVGPTQFLDWVGPADWIFANESEAETLTGAADFEGHVQALGQQFGHVVIKRGRFGAVVGDRTGVVLSRAAPLVRMVDSTGAGDAFAAGFLAALLKGESVETCLDQGIANGARAVQFVGGQPQ</sequence>
<keyword evidence="2 4" id="KW-0418">Kinase</keyword>
<proteinExistence type="predicted"/>
<dbReference type="GO" id="GO:0016301">
    <property type="term" value="F:kinase activity"/>
    <property type="evidence" value="ECO:0007669"/>
    <property type="project" value="UniProtKB-KW"/>
</dbReference>
<dbReference type="SUPFAM" id="SSF53613">
    <property type="entry name" value="Ribokinase-like"/>
    <property type="match status" value="1"/>
</dbReference>